<dbReference type="Gene3D" id="3.80.10.10">
    <property type="entry name" value="Ribonuclease Inhibitor"/>
    <property type="match status" value="4"/>
</dbReference>
<proteinExistence type="predicted"/>
<dbReference type="OrthoDB" id="10264456at2759"/>
<protein>
    <submittedName>
        <fullName evidence="2">Uncharacterized protein</fullName>
    </submittedName>
</protein>
<dbReference type="PANTHER" id="PTHR45661:SF3">
    <property type="entry name" value="IG-LIKE DOMAIN-CONTAINING PROTEIN"/>
    <property type="match status" value="1"/>
</dbReference>
<dbReference type="Pfam" id="PF13306">
    <property type="entry name" value="LRR_5"/>
    <property type="match status" value="2"/>
</dbReference>
<dbReference type="PANTHER" id="PTHR45661">
    <property type="entry name" value="SURFACE ANTIGEN"/>
    <property type="match status" value="1"/>
</dbReference>
<dbReference type="Proteomes" id="UP000324800">
    <property type="component" value="Unassembled WGS sequence"/>
</dbReference>
<sequence length="1000" mass="109610">MILICGLLMLVLTSCIQRVTYTITWANHNGSFLEVDLKVLEGDVPTYDGATPTRLATETESFQFLGWQPEIVAATENQTYTAQYQSIPRSDLGTFTIIWMNNDGTILETDYSVSLNTIPTYDGETPTKASDSSYRYEFNGWTPAIIPAQADTVYIAQYTNHPIEAVITYIISWLNYDGSTLAVSPNLEVGAIPSYPGETPLKPTDSNLTYHFAGWTPSVVSVTGNASYIATFTTKPICFTVSWLNYDLNLLQENDSVVIGTMPNYSGSVPERADDDDYSYVFAGWSPVLSPVYGNISYTALYTSIPLTYTITWINYNTSVLETDTLVAKLASPLYDGLVPTRPDEIEYGYDFIGWSPTLSLVTGNQIYTAQFEETNLIYELSADQEQDDSYAVIGYRAHPTQIVVPETYRGLPVKRIVSLQDCLTLKSLVISTQISDITIGALKGCSLLEKITVPFFGINGLTINEDDSQFGAIFGEISYSGSIPFVQNTSTSSNTWYIPNNLEIISLAVSNFSTIQEYSLNGITGRLYIPQSVQSHESAFKYFNGYLYLESASLWIDQEDDFLFNTVNTVYVNVKALDKNNDYLYRTTISNEVFLDKYLGDSTSLTLPSTIESNPVVGIGSLAFSAKDLVNVIFSNSIQIIERGAFSDNNLISITIPSSVLSIGSLAFTNNPNLTNITIPFLGSDREETDSTFLSDYFDITSLETISVLSGYSQIPSYAFTLLESLTTLSFADPITSIGISAFEGCTSLGTFNLANTVTKLGKRAFFGCSELEEITLNSLLTIGEQSFSNCIGLISLSFPNVITISERAFEGCSNLDSITLENLLTLGNYAFNQCRLLTNIAFHSVSKIGDYAFLGCSKMTEIIFPQTLTEIGSYAFLSGYLTSIVLDDNLEKIGKLAFCGQRNLISAVIGGTNLTIGDNAFEGCTILSALTFTGSITSIGKKSFYNCPSLTSLVLPSTLKSIGEEGFRGCIALTYLVIMNNDLKLGKDSFTQTSTILN</sequence>
<dbReference type="EMBL" id="SNRW01010165">
    <property type="protein sequence ID" value="KAA6376939.1"/>
    <property type="molecule type" value="Genomic_DNA"/>
</dbReference>
<dbReference type="AlphaFoldDB" id="A0A5J4V2H2"/>
<evidence type="ECO:0000313" key="2">
    <source>
        <dbReference type="EMBL" id="KAA6376939.1"/>
    </source>
</evidence>
<name>A0A5J4V2H2_9EUKA</name>
<feature type="chain" id="PRO_5023935128" evidence="1">
    <location>
        <begin position="22"/>
        <end position="1000"/>
    </location>
</feature>
<feature type="signal peptide" evidence="1">
    <location>
        <begin position="1"/>
        <end position="21"/>
    </location>
</feature>
<dbReference type="InterPro" id="IPR053139">
    <property type="entry name" value="Surface_bspA-like"/>
</dbReference>
<organism evidence="2 3">
    <name type="scientific">Streblomastix strix</name>
    <dbReference type="NCBI Taxonomy" id="222440"/>
    <lineage>
        <taxon>Eukaryota</taxon>
        <taxon>Metamonada</taxon>
        <taxon>Preaxostyla</taxon>
        <taxon>Oxymonadida</taxon>
        <taxon>Streblomastigidae</taxon>
        <taxon>Streblomastix</taxon>
    </lineage>
</organism>
<keyword evidence="1" id="KW-0732">Signal</keyword>
<gene>
    <name evidence="2" type="ORF">EZS28_027533</name>
</gene>
<evidence type="ECO:0000313" key="3">
    <source>
        <dbReference type="Proteomes" id="UP000324800"/>
    </source>
</evidence>
<dbReference type="SUPFAM" id="SSF52058">
    <property type="entry name" value="L domain-like"/>
    <property type="match status" value="2"/>
</dbReference>
<dbReference type="InterPro" id="IPR032675">
    <property type="entry name" value="LRR_dom_sf"/>
</dbReference>
<dbReference type="InterPro" id="IPR026906">
    <property type="entry name" value="LRR_5"/>
</dbReference>
<evidence type="ECO:0000256" key="1">
    <source>
        <dbReference type="SAM" id="SignalP"/>
    </source>
</evidence>
<accession>A0A5J4V2H2</accession>
<comment type="caution">
    <text evidence="2">The sequence shown here is derived from an EMBL/GenBank/DDBJ whole genome shotgun (WGS) entry which is preliminary data.</text>
</comment>
<feature type="non-terminal residue" evidence="2">
    <location>
        <position position="1000"/>
    </location>
</feature>
<reference evidence="2 3" key="1">
    <citation type="submission" date="2019-03" db="EMBL/GenBank/DDBJ databases">
        <title>Single cell metagenomics reveals metabolic interactions within the superorganism composed of flagellate Streblomastix strix and complex community of Bacteroidetes bacteria on its surface.</title>
        <authorList>
            <person name="Treitli S.C."/>
            <person name="Kolisko M."/>
            <person name="Husnik F."/>
            <person name="Keeling P."/>
            <person name="Hampl V."/>
        </authorList>
    </citation>
    <scope>NUCLEOTIDE SEQUENCE [LARGE SCALE GENOMIC DNA]</scope>
    <source>
        <strain evidence="2">ST1C</strain>
    </source>
</reference>